<gene>
    <name evidence="2" type="ORF">HZA66_18920</name>
</gene>
<dbReference type="EMBL" id="JACRJB010000053">
    <property type="protein sequence ID" value="MBI5131515.1"/>
    <property type="molecule type" value="Genomic_DNA"/>
</dbReference>
<evidence type="ECO:0000313" key="3">
    <source>
        <dbReference type="Proteomes" id="UP000782519"/>
    </source>
</evidence>
<name>A0A933RZD7_RHOPL</name>
<keyword evidence="2" id="KW-0808">Transferase</keyword>
<dbReference type="GO" id="GO:0016301">
    <property type="term" value="F:kinase activity"/>
    <property type="evidence" value="ECO:0007669"/>
    <property type="project" value="UniProtKB-KW"/>
</dbReference>
<feature type="signal peptide" evidence="1">
    <location>
        <begin position="1"/>
        <end position="24"/>
    </location>
</feature>
<keyword evidence="2" id="KW-0418">Kinase</keyword>
<comment type="caution">
    <text evidence="2">The sequence shown here is derived from an EMBL/GenBank/DDBJ whole genome shotgun (WGS) entry which is preliminary data.</text>
</comment>
<organism evidence="2 3">
    <name type="scientific">Rhodopseudomonas palustris</name>
    <dbReference type="NCBI Taxonomy" id="1076"/>
    <lineage>
        <taxon>Bacteria</taxon>
        <taxon>Pseudomonadati</taxon>
        <taxon>Pseudomonadota</taxon>
        <taxon>Alphaproteobacteria</taxon>
        <taxon>Hyphomicrobiales</taxon>
        <taxon>Nitrobacteraceae</taxon>
        <taxon>Rhodopseudomonas</taxon>
    </lineage>
</organism>
<dbReference type="Proteomes" id="UP000782519">
    <property type="component" value="Unassembled WGS sequence"/>
</dbReference>
<evidence type="ECO:0000313" key="2">
    <source>
        <dbReference type="EMBL" id="MBI5131515.1"/>
    </source>
</evidence>
<accession>A0A933RZD7</accession>
<proteinExistence type="predicted"/>
<evidence type="ECO:0000256" key="1">
    <source>
        <dbReference type="SAM" id="SignalP"/>
    </source>
</evidence>
<feature type="chain" id="PRO_5036888862" evidence="1">
    <location>
        <begin position="25"/>
        <end position="138"/>
    </location>
</feature>
<reference evidence="2" key="1">
    <citation type="submission" date="2020-07" db="EMBL/GenBank/DDBJ databases">
        <title>Huge and variable diversity of episymbiotic CPR bacteria and DPANN archaea in groundwater ecosystems.</title>
        <authorList>
            <person name="He C.Y."/>
            <person name="Keren R."/>
            <person name="Whittaker M."/>
            <person name="Farag I.F."/>
            <person name="Doudna J."/>
            <person name="Cate J.H.D."/>
            <person name="Banfield J.F."/>
        </authorList>
    </citation>
    <scope>NUCLEOTIDE SEQUENCE</scope>
    <source>
        <strain evidence="2">NC_groundwater_1818_Pr3_B-0.1um_66_35</strain>
    </source>
</reference>
<protein>
    <submittedName>
        <fullName evidence="2">Histidine kinase</fullName>
    </submittedName>
</protein>
<dbReference type="AlphaFoldDB" id="A0A933RZD7"/>
<keyword evidence="1" id="KW-0732">Signal</keyword>
<sequence>MSIRTFLYRSVAALLLATGAPAGAVLFAPSAAGPARAQSPEPSKLGNLASFRIIAADGRALLDKTDLADAKARLKDLETAWDEAEAGLKPRAAADWHVLDKAIDRALTAVRAASPDPGACRSAVDEVVATIDRFAGRT</sequence>